<dbReference type="PROSITE" id="PS51337">
    <property type="entry name" value="B12_BINDING_NTER"/>
    <property type="match status" value="1"/>
</dbReference>
<evidence type="ECO:0000259" key="5">
    <source>
        <dbReference type="PROSITE" id="PS51337"/>
    </source>
</evidence>
<organism evidence="6">
    <name type="scientific">Candidatus Methanomethylicus mesodigestus</name>
    <dbReference type="NCBI Taxonomy" id="1867258"/>
    <lineage>
        <taxon>Archaea</taxon>
        <taxon>Thermoproteota</taxon>
        <taxon>Methanosuratincolia</taxon>
        <taxon>Candidatus Methanomethylicales</taxon>
        <taxon>Candidatus Methanomethylicaceae</taxon>
        <taxon>Candidatus Methanomethylicus</taxon>
    </lineage>
</organism>
<dbReference type="FunFam" id="3.40.50.280:FF:000003">
    <property type="entry name" value="Dimethylamine methyltransferase corrinoid protein"/>
    <property type="match status" value="1"/>
</dbReference>
<sequence>MATKEEIVNGFMKAIVDGDEEASAKWAKEAVAAGLDAYEMVTKHGGDAMTIVNQKYEKKEYFVPEVLCAANALNAGVDILSPHMKADKTSVPATVVLAVVEGDIHDIGKNLVKIMLSAAGFRVIDMGKDVPSAALVEKIKETKADVVGMSALMSTTMPRMKNVIDMLKDQGIRGKVKVIVGGGPVTKDWALSIGADDRPHDASAAVGATKGLVEKLRAERGETW</sequence>
<dbReference type="InterPro" id="IPR036594">
    <property type="entry name" value="Meth_synthase_dom"/>
</dbReference>
<dbReference type="GO" id="GO:0008705">
    <property type="term" value="F:methionine synthase activity"/>
    <property type="evidence" value="ECO:0007669"/>
    <property type="project" value="TreeGrafter"/>
</dbReference>
<feature type="domain" description="B12-binding" evidence="4">
    <location>
        <begin position="92"/>
        <end position="223"/>
    </location>
</feature>
<feature type="domain" description="B12-binding N-terminal" evidence="5">
    <location>
        <begin position="1"/>
        <end position="92"/>
    </location>
</feature>
<dbReference type="Gene3D" id="1.10.1240.10">
    <property type="entry name" value="Methionine synthase domain"/>
    <property type="match status" value="1"/>
</dbReference>
<keyword evidence="3" id="KW-0170">Cobalt</keyword>
<dbReference type="SUPFAM" id="SSF47644">
    <property type="entry name" value="Methionine synthase domain"/>
    <property type="match status" value="1"/>
</dbReference>
<protein>
    <submittedName>
        <fullName evidence="6">Cobalamin-binding protein</fullName>
    </submittedName>
</protein>
<dbReference type="GO" id="GO:0046872">
    <property type="term" value="F:metal ion binding"/>
    <property type="evidence" value="ECO:0007669"/>
    <property type="project" value="UniProtKB-KW"/>
</dbReference>
<dbReference type="SUPFAM" id="SSF52242">
    <property type="entry name" value="Cobalamin (vitamin B12)-binding domain"/>
    <property type="match status" value="1"/>
</dbReference>
<name>A0A7C3J411_9CREN</name>
<evidence type="ECO:0000313" key="6">
    <source>
        <dbReference type="EMBL" id="HFK19877.1"/>
    </source>
</evidence>
<dbReference type="SMART" id="SM01018">
    <property type="entry name" value="B12-binding_2"/>
    <property type="match status" value="1"/>
</dbReference>
<accession>A0A7C3J411</accession>
<comment type="similarity">
    <text evidence="1">Belongs to the methylamine corrinoid protein family.</text>
</comment>
<evidence type="ECO:0000256" key="3">
    <source>
        <dbReference type="ARBA" id="ARBA00023285"/>
    </source>
</evidence>
<dbReference type="AlphaFoldDB" id="A0A7C3J411"/>
<comment type="caution">
    <text evidence="6">The sequence shown here is derived from an EMBL/GenBank/DDBJ whole genome shotgun (WGS) entry which is preliminary data.</text>
</comment>
<dbReference type="InterPro" id="IPR003759">
    <property type="entry name" value="Cbl-bd_cap"/>
</dbReference>
<dbReference type="InterPro" id="IPR036724">
    <property type="entry name" value="Cobalamin-bd_sf"/>
</dbReference>
<dbReference type="InterPro" id="IPR050554">
    <property type="entry name" value="Met_Synthase/Corrinoid"/>
</dbReference>
<proteinExistence type="inferred from homology"/>
<keyword evidence="2" id="KW-0479">Metal-binding</keyword>
<dbReference type="Pfam" id="PF02607">
    <property type="entry name" value="B12-binding_2"/>
    <property type="match status" value="1"/>
</dbReference>
<reference evidence="6" key="1">
    <citation type="journal article" date="2020" name="mSystems">
        <title>Genome- and Community-Level Interaction Insights into Carbon Utilization and Element Cycling Functions of Hydrothermarchaeota in Hydrothermal Sediment.</title>
        <authorList>
            <person name="Zhou Z."/>
            <person name="Liu Y."/>
            <person name="Xu W."/>
            <person name="Pan J."/>
            <person name="Luo Z.H."/>
            <person name="Li M."/>
        </authorList>
    </citation>
    <scope>NUCLEOTIDE SEQUENCE [LARGE SCALE GENOMIC DNA]</scope>
    <source>
        <strain evidence="6">SpSt-468</strain>
    </source>
</reference>
<dbReference type="Pfam" id="PF02310">
    <property type="entry name" value="B12-binding"/>
    <property type="match status" value="1"/>
</dbReference>
<dbReference type="GO" id="GO:0046653">
    <property type="term" value="P:tetrahydrofolate metabolic process"/>
    <property type="evidence" value="ECO:0007669"/>
    <property type="project" value="TreeGrafter"/>
</dbReference>
<evidence type="ECO:0000256" key="2">
    <source>
        <dbReference type="ARBA" id="ARBA00022723"/>
    </source>
</evidence>
<dbReference type="Gene3D" id="3.40.50.280">
    <property type="entry name" value="Cobalamin-binding domain"/>
    <property type="match status" value="1"/>
</dbReference>
<dbReference type="InterPro" id="IPR006158">
    <property type="entry name" value="Cobalamin-bd"/>
</dbReference>
<dbReference type="GO" id="GO:0031419">
    <property type="term" value="F:cobalamin binding"/>
    <property type="evidence" value="ECO:0007669"/>
    <property type="project" value="InterPro"/>
</dbReference>
<dbReference type="PANTHER" id="PTHR45833">
    <property type="entry name" value="METHIONINE SYNTHASE"/>
    <property type="match status" value="1"/>
</dbReference>
<dbReference type="CDD" id="cd02070">
    <property type="entry name" value="corrinoid_protein_B12-BD"/>
    <property type="match status" value="1"/>
</dbReference>
<evidence type="ECO:0000259" key="4">
    <source>
        <dbReference type="PROSITE" id="PS51332"/>
    </source>
</evidence>
<gene>
    <name evidence="6" type="ORF">ENS19_01195</name>
</gene>
<evidence type="ECO:0000256" key="1">
    <source>
        <dbReference type="ARBA" id="ARBA00010854"/>
    </source>
</evidence>
<dbReference type="GO" id="GO:0005829">
    <property type="term" value="C:cytosol"/>
    <property type="evidence" value="ECO:0007669"/>
    <property type="project" value="TreeGrafter"/>
</dbReference>
<dbReference type="PANTHER" id="PTHR45833:SF1">
    <property type="entry name" value="METHIONINE SYNTHASE"/>
    <property type="match status" value="1"/>
</dbReference>
<dbReference type="PROSITE" id="PS51332">
    <property type="entry name" value="B12_BINDING"/>
    <property type="match status" value="1"/>
</dbReference>
<dbReference type="GO" id="GO:0050667">
    <property type="term" value="P:homocysteine metabolic process"/>
    <property type="evidence" value="ECO:0007669"/>
    <property type="project" value="TreeGrafter"/>
</dbReference>
<dbReference type="EMBL" id="DSTX01000001">
    <property type="protein sequence ID" value="HFK19877.1"/>
    <property type="molecule type" value="Genomic_DNA"/>
</dbReference>